<evidence type="ECO:0000256" key="11">
    <source>
        <dbReference type="ARBA" id="ARBA00052407"/>
    </source>
</evidence>
<evidence type="ECO:0000256" key="2">
    <source>
        <dbReference type="ARBA" id="ARBA00008642"/>
    </source>
</evidence>
<dbReference type="EC" id="2.3.1.180" evidence="14"/>
<comment type="function">
    <text evidence="14">Catalyzes the condensation reaction of fatty acid synthesis by the addition to an acyl acceptor of two carbons from malonyl-ACP. Catalyzes the first condensation reaction which initiates fatty acid synthesis and may therefore play a role in governing the total rate of fatty acid production. Possesses both acetoacetyl-ACP synthase and acetyl transacylase activities. Its substrate specificity determines the biosynthesis of branched-chain and/or straight-chain of fatty acids.</text>
</comment>
<keyword evidence="4 14" id="KW-0808">Transferase</keyword>
<feature type="domain" description="Beta-ketoacyl-[acyl-carrier-protein] synthase III C-terminal" evidence="15">
    <location>
        <begin position="237"/>
        <end position="326"/>
    </location>
</feature>
<dbReference type="Pfam" id="PF08541">
    <property type="entry name" value="ACP_syn_III_C"/>
    <property type="match status" value="1"/>
</dbReference>
<sequence>MTTKIIGTGSFLPENIVTNEKLTTIVETSDEWISSRTGIKERRIVCRETTSGMASEAAKRAIEDAKIDPAEIDLIIMATFTPDRSMPCGACDVQKEIGAAKATAFDLNAACSGFLFALNTAHAYISAGLCRTALVMGAETLSKVLDWTDRGTCVLFGDGAGAAVVQASDTGIISMVTGADGTKGDVLTCDGRRVINPLTAGLDDVESGADEAYIKMNGQEVFKFAVKKVPESIEELLEKSRTAIEDVKYFILHQANKRIIHSVAKRLKVSEEKFPMNLDSCGNTSAASIPILLDEMNRKGLLNPGDKIVMSGFGGGLTWGAVILEW</sequence>
<evidence type="ECO:0000256" key="1">
    <source>
        <dbReference type="ARBA" id="ARBA00005194"/>
    </source>
</evidence>
<dbReference type="InterPro" id="IPR013751">
    <property type="entry name" value="ACP_syn_III_N"/>
</dbReference>
<keyword evidence="7 14" id="KW-0275">Fatty acid biosynthesis</keyword>
<dbReference type="GO" id="GO:0005737">
    <property type="term" value="C:cytoplasm"/>
    <property type="evidence" value="ECO:0007669"/>
    <property type="project" value="UniProtKB-SubCell"/>
</dbReference>
<comment type="subcellular location">
    <subcellularLocation>
        <location evidence="14">Cytoplasm</location>
    </subcellularLocation>
</comment>
<dbReference type="InterPro" id="IPR013747">
    <property type="entry name" value="ACP_syn_III_C"/>
</dbReference>
<dbReference type="RefSeq" id="WP_091234912.1">
    <property type="nucleotide sequence ID" value="NZ_FMKA01000016.1"/>
</dbReference>
<dbReference type="SUPFAM" id="SSF53901">
    <property type="entry name" value="Thiolase-like"/>
    <property type="match status" value="1"/>
</dbReference>
<comment type="catalytic activity">
    <reaction evidence="10">
        <text>malonyl-[ACP] + acetyl-CoA + H(+) = 3-oxobutanoyl-[ACP] + CO2 + CoA</text>
        <dbReference type="Rhea" id="RHEA:12080"/>
        <dbReference type="Rhea" id="RHEA-COMP:9623"/>
        <dbReference type="Rhea" id="RHEA-COMP:9625"/>
        <dbReference type="ChEBI" id="CHEBI:15378"/>
        <dbReference type="ChEBI" id="CHEBI:16526"/>
        <dbReference type="ChEBI" id="CHEBI:57287"/>
        <dbReference type="ChEBI" id="CHEBI:57288"/>
        <dbReference type="ChEBI" id="CHEBI:78449"/>
        <dbReference type="ChEBI" id="CHEBI:78450"/>
        <dbReference type="EC" id="2.3.1.180"/>
    </reaction>
    <physiologicalReaction direction="left-to-right" evidence="10">
        <dbReference type="Rhea" id="RHEA:12081"/>
    </physiologicalReaction>
</comment>
<protein>
    <recommendedName>
        <fullName evidence="14">Beta-ketoacyl-[acyl-carrier-protein] synthase III</fullName>
        <shortName evidence="14">Beta-ketoacyl-ACP synthase III</shortName>
        <shortName evidence="14">KAS III</shortName>
        <ecNumber evidence="14">2.3.1.180</ecNumber>
    </recommendedName>
    <alternativeName>
        <fullName evidence="14">3-oxoacyl-[acyl-carrier-protein] synthase 3</fullName>
    </alternativeName>
    <alternativeName>
        <fullName evidence="14">3-oxoacyl-[acyl-carrier-protein] synthase III</fullName>
    </alternativeName>
</protein>
<keyword evidence="5 14" id="KW-0276">Fatty acid metabolism</keyword>
<dbReference type="GO" id="GO:0006633">
    <property type="term" value="P:fatty acid biosynthetic process"/>
    <property type="evidence" value="ECO:0007669"/>
    <property type="project" value="UniProtKB-UniRule"/>
</dbReference>
<dbReference type="GO" id="GO:0004315">
    <property type="term" value="F:3-oxoacyl-[acyl-carrier-protein] synthase activity"/>
    <property type="evidence" value="ECO:0007669"/>
    <property type="project" value="InterPro"/>
</dbReference>
<feature type="active site" evidence="14">
    <location>
        <position position="283"/>
    </location>
</feature>
<keyword evidence="3 14" id="KW-0444">Lipid biosynthesis</keyword>
<evidence type="ECO:0000259" key="15">
    <source>
        <dbReference type="Pfam" id="PF08541"/>
    </source>
</evidence>
<comment type="pathway">
    <text evidence="1 14">Lipid metabolism; fatty acid biosynthesis.</text>
</comment>
<dbReference type="Pfam" id="PF08545">
    <property type="entry name" value="ACP_syn_III"/>
    <property type="match status" value="1"/>
</dbReference>
<keyword evidence="18" id="KW-1185">Reference proteome</keyword>
<feature type="domain" description="Beta-ketoacyl-[acyl-carrier-protein] synthase III N-terminal" evidence="16">
    <location>
        <begin position="105"/>
        <end position="181"/>
    </location>
</feature>
<dbReference type="STRING" id="1619234.SAMN05421730_101659"/>
<accession>A0A1D3TVB5</accession>
<keyword evidence="6 14" id="KW-0443">Lipid metabolism</keyword>
<comment type="catalytic activity">
    <reaction evidence="13">
        <text>3-methylbutanoyl-CoA + malonyl-[ACP] + H(+) = 5-methyl-3-oxohexanoyl-[ACP] + CO2 + CoA</text>
        <dbReference type="Rhea" id="RHEA:42272"/>
        <dbReference type="Rhea" id="RHEA-COMP:9623"/>
        <dbReference type="Rhea" id="RHEA-COMP:9941"/>
        <dbReference type="ChEBI" id="CHEBI:15378"/>
        <dbReference type="ChEBI" id="CHEBI:16526"/>
        <dbReference type="ChEBI" id="CHEBI:57287"/>
        <dbReference type="ChEBI" id="CHEBI:57345"/>
        <dbReference type="ChEBI" id="CHEBI:78449"/>
        <dbReference type="ChEBI" id="CHEBI:78822"/>
        <dbReference type="EC" id="2.3.1.300"/>
    </reaction>
    <physiologicalReaction direction="left-to-right" evidence="13">
        <dbReference type="Rhea" id="RHEA:42273"/>
    </physiologicalReaction>
</comment>
<dbReference type="GO" id="GO:0033818">
    <property type="term" value="F:beta-ketoacyl-acyl-carrier-protein synthase III activity"/>
    <property type="evidence" value="ECO:0007669"/>
    <property type="project" value="UniProtKB-UniRule"/>
</dbReference>
<keyword evidence="14" id="KW-0963">Cytoplasm</keyword>
<comment type="subunit">
    <text evidence="14">Homodimer.</text>
</comment>
<dbReference type="HAMAP" id="MF_01815">
    <property type="entry name" value="FabH"/>
    <property type="match status" value="1"/>
</dbReference>
<dbReference type="FunFam" id="3.40.47.10:FF:000004">
    <property type="entry name" value="3-oxoacyl-[acyl-carrier-protein] synthase 3"/>
    <property type="match status" value="1"/>
</dbReference>
<comment type="similarity">
    <text evidence="2 14">Belongs to the thiolase-like superfamily. FabH family.</text>
</comment>
<evidence type="ECO:0000256" key="4">
    <source>
        <dbReference type="ARBA" id="ARBA00022679"/>
    </source>
</evidence>
<comment type="catalytic activity">
    <reaction evidence="12">
        <text>2-methylpropanoyl-CoA + malonyl-[ACP] + H(+) = 4-methyl-3-oxopentanoyl-[ACP] + CO2 + CoA</text>
        <dbReference type="Rhea" id="RHEA:42268"/>
        <dbReference type="Rhea" id="RHEA-COMP:9623"/>
        <dbReference type="Rhea" id="RHEA-COMP:9940"/>
        <dbReference type="ChEBI" id="CHEBI:15378"/>
        <dbReference type="ChEBI" id="CHEBI:16526"/>
        <dbReference type="ChEBI" id="CHEBI:57287"/>
        <dbReference type="ChEBI" id="CHEBI:57338"/>
        <dbReference type="ChEBI" id="CHEBI:78449"/>
        <dbReference type="ChEBI" id="CHEBI:78820"/>
        <dbReference type="EC" id="2.3.1.300"/>
    </reaction>
    <physiologicalReaction direction="left-to-right" evidence="12">
        <dbReference type="Rhea" id="RHEA:42269"/>
    </physiologicalReaction>
</comment>
<reference evidence="17 18" key="1">
    <citation type="submission" date="2016-09" db="EMBL/GenBank/DDBJ databases">
        <authorList>
            <person name="Capua I."/>
            <person name="De Benedictis P."/>
            <person name="Joannis T."/>
            <person name="Lombin L.H."/>
            <person name="Cattoli G."/>
        </authorList>
    </citation>
    <scope>NUCLEOTIDE SEQUENCE [LARGE SCALE GENOMIC DNA]</scope>
    <source>
        <strain evidence="17 18">GluBS11</strain>
    </source>
</reference>
<keyword evidence="9 14" id="KW-0012">Acyltransferase</keyword>
<evidence type="ECO:0000256" key="3">
    <source>
        <dbReference type="ARBA" id="ARBA00022516"/>
    </source>
</evidence>
<dbReference type="InterPro" id="IPR016039">
    <property type="entry name" value="Thiolase-like"/>
</dbReference>
<evidence type="ECO:0000256" key="6">
    <source>
        <dbReference type="ARBA" id="ARBA00023098"/>
    </source>
</evidence>
<name>A0A1D3TVB5_9FIRM</name>
<comment type="catalytic activity">
    <reaction evidence="11">
        <text>(2S)-2-methylbutanoyl-CoA + malonyl-[ACP] + H(+) = (4S)-4-methyl-3-oxohexanoyl-[ACP] + CO2 + CoA</text>
        <dbReference type="Rhea" id="RHEA:42276"/>
        <dbReference type="Rhea" id="RHEA-COMP:9623"/>
        <dbReference type="Rhea" id="RHEA-COMP:17148"/>
        <dbReference type="ChEBI" id="CHEBI:15378"/>
        <dbReference type="ChEBI" id="CHEBI:16526"/>
        <dbReference type="ChEBI" id="CHEBI:57287"/>
        <dbReference type="ChEBI" id="CHEBI:78449"/>
        <dbReference type="ChEBI" id="CHEBI:88166"/>
        <dbReference type="ChEBI" id="CHEBI:167462"/>
        <dbReference type="EC" id="2.3.1.300"/>
    </reaction>
    <physiologicalReaction direction="left-to-right" evidence="11">
        <dbReference type="Rhea" id="RHEA:42277"/>
    </physiologicalReaction>
</comment>
<dbReference type="AlphaFoldDB" id="A0A1D3TVB5"/>
<dbReference type="Proteomes" id="UP000199315">
    <property type="component" value="Unassembled WGS sequence"/>
</dbReference>
<evidence type="ECO:0000313" key="17">
    <source>
        <dbReference type="EMBL" id="SCP98088.1"/>
    </source>
</evidence>
<evidence type="ECO:0000256" key="8">
    <source>
        <dbReference type="ARBA" id="ARBA00023268"/>
    </source>
</evidence>
<evidence type="ECO:0000256" key="9">
    <source>
        <dbReference type="ARBA" id="ARBA00023315"/>
    </source>
</evidence>
<feature type="region of interest" description="ACP-binding" evidence="14">
    <location>
        <begin position="254"/>
        <end position="258"/>
    </location>
</feature>
<dbReference type="InterPro" id="IPR004655">
    <property type="entry name" value="FabH"/>
</dbReference>
<evidence type="ECO:0000256" key="7">
    <source>
        <dbReference type="ARBA" id="ARBA00023160"/>
    </source>
</evidence>
<evidence type="ECO:0000259" key="16">
    <source>
        <dbReference type="Pfam" id="PF08545"/>
    </source>
</evidence>
<evidence type="ECO:0000256" key="14">
    <source>
        <dbReference type="HAMAP-Rule" id="MF_01815"/>
    </source>
</evidence>
<comment type="domain">
    <text evidence="14">The last Arg residue of the ACP-binding site is essential for the weak association between ACP/AcpP and FabH.</text>
</comment>
<dbReference type="PANTHER" id="PTHR43091">
    <property type="entry name" value="3-OXOACYL-[ACYL-CARRIER-PROTEIN] SYNTHASE"/>
    <property type="match status" value="1"/>
</dbReference>
<dbReference type="CDD" id="cd00830">
    <property type="entry name" value="KAS_III"/>
    <property type="match status" value="1"/>
</dbReference>
<evidence type="ECO:0000313" key="18">
    <source>
        <dbReference type="Proteomes" id="UP000199315"/>
    </source>
</evidence>
<gene>
    <name evidence="14" type="primary">fabH</name>
    <name evidence="17" type="ORF">SAMN05421730_101659</name>
</gene>
<proteinExistence type="inferred from homology"/>
<feature type="active site" evidence="14">
    <location>
        <position position="111"/>
    </location>
</feature>
<evidence type="ECO:0000256" key="12">
    <source>
        <dbReference type="ARBA" id="ARBA00052467"/>
    </source>
</evidence>
<dbReference type="PANTHER" id="PTHR43091:SF1">
    <property type="entry name" value="BETA-KETOACYL-[ACYL-CARRIER-PROTEIN] SYNTHASE III, CHLOROPLASTIC"/>
    <property type="match status" value="1"/>
</dbReference>
<dbReference type="EMBL" id="FMKA01000016">
    <property type="protein sequence ID" value="SCP98088.1"/>
    <property type="molecule type" value="Genomic_DNA"/>
</dbReference>
<dbReference type="OrthoDB" id="9815506at2"/>
<evidence type="ECO:0000256" key="13">
    <source>
        <dbReference type="ARBA" id="ARBA00052985"/>
    </source>
</evidence>
<feature type="active site" evidence="14">
    <location>
        <position position="253"/>
    </location>
</feature>
<dbReference type="Gene3D" id="3.40.47.10">
    <property type="match status" value="1"/>
</dbReference>
<evidence type="ECO:0000256" key="10">
    <source>
        <dbReference type="ARBA" id="ARBA00051096"/>
    </source>
</evidence>
<dbReference type="UniPathway" id="UPA00094"/>
<dbReference type="NCBIfam" id="NF006829">
    <property type="entry name" value="PRK09352.1"/>
    <property type="match status" value="1"/>
</dbReference>
<keyword evidence="8 14" id="KW-0511">Multifunctional enzyme</keyword>
<evidence type="ECO:0000256" key="5">
    <source>
        <dbReference type="ARBA" id="ARBA00022832"/>
    </source>
</evidence>
<dbReference type="NCBIfam" id="TIGR00747">
    <property type="entry name" value="fabH"/>
    <property type="match status" value="1"/>
</dbReference>
<organism evidence="17 18">
    <name type="scientific">Anaerobium acetethylicum</name>
    <dbReference type="NCBI Taxonomy" id="1619234"/>
    <lineage>
        <taxon>Bacteria</taxon>
        <taxon>Bacillati</taxon>
        <taxon>Bacillota</taxon>
        <taxon>Clostridia</taxon>
        <taxon>Lachnospirales</taxon>
        <taxon>Lachnospiraceae</taxon>
        <taxon>Anaerobium</taxon>
    </lineage>
</organism>